<dbReference type="Pfam" id="PF16137">
    <property type="entry name" value="DUF4845"/>
    <property type="match status" value="1"/>
</dbReference>
<reference evidence="2 3" key="1">
    <citation type="submission" date="2018-12" db="EMBL/GenBank/DDBJ databases">
        <title>Dyella dinghuensis sp. nov. DHOA06 and Dyella choica sp. nov. 4M-K27, isolated from forest soil.</title>
        <authorList>
            <person name="Qiu L.-H."/>
            <person name="Gao Z.-H."/>
        </authorList>
    </citation>
    <scope>NUCLEOTIDE SEQUENCE [LARGE SCALE GENOMIC DNA]</scope>
    <source>
        <strain evidence="2 3">4M-K27</strain>
    </source>
</reference>
<dbReference type="Proteomes" id="UP000274358">
    <property type="component" value="Unassembled WGS sequence"/>
</dbReference>
<sequence length="128" mass="14033">MKSKQSGITLIGFIVVLAVAGFFAYMAMKLVPAYTEYAGVVKAMNQVSTEGVEGKTLDQVRRDLVRKLDFQYVDEATVHPSDITFGAGAGGNELRVSYDKQIPFLYNIDFLIHFSKSVPVQGNVAPPQ</sequence>
<proteinExistence type="predicted"/>
<feature type="transmembrane region" description="Helical" evidence="1">
    <location>
        <begin position="7"/>
        <end position="28"/>
    </location>
</feature>
<evidence type="ECO:0000313" key="3">
    <source>
        <dbReference type="Proteomes" id="UP000274358"/>
    </source>
</evidence>
<dbReference type="OrthoDB" id="5734946at2"/>
<accession>A0A3S0PRA6</accession>
<comment type="caution">
    <text evidence="2">The sequence shown here is derived from an EMBL/GenBank/DDBJ whole genome shotgun (WGS) entry which is preliminary data.</text>
</comment>
<organism evidence="2 3">
    <name type="scientific">Dyella choica</name>
    <dbReference type="NCBI Taxonomy" id="1927959"/>
    <lineage>
        <taxon>Bacteria</taxon>
        <taxon>Pseudomonadati</taxon>
        <taxon>Pseudomonadota</taxon>
        <taxon>Gammaproteobacteria</taxon>
        <taxon>Lysobacterales</taxon>
        <taxon>Rhodanobacteraceae</taxon>
        <taxon>Dyella</taxon>
    </lineage>
</organism>
<evidence type="ECO:0000313" key="2">
    <source>
        <dbReference type="EMBL" id="RUL79677.1"/>
    </source>
</evidence>
<protein>
    <submittedName>
        <fullName evidence="2">DUF4845 domain-containing protein</fullName>
    </submittedName>
</protein>
<gene>
    <name evidence="2" type="ORF">EKH80_00235</name>
</gene>
<keyword evidence="3" id="KW-1185">Reference proteome</keyword>
<dbReference type="InterPro" id="IPR032314">
    <property type="entry name" value="DUF4845"/>
</dbReference>
<name>A0A3S0PRA6_9GAMM</name>
<keyword evidence="1" id="KW-0472">Membrane</keyword>
<keyword evidence="1" id="KW-1133">Transmembrane helix</keyword>
<evidence type="ECO:0000256" key="1">
    <source>
        <dbReference type="SAM" id="Phobius"/>
    </source>
</evidence>
<dbReference type="RefSeq" id="WP_126682730.1">
    <property type="nucleotide sequence ID" value="NZ_RYYV01000001.1"/>
</dbReference>
<dbReference type="EMBL" id="RYYV01000001">
    <property type="protein sequence ID" value="RUL79677.1"/>
    <property type="molecule type" value="Genomic_DNA"/>
</dbReference>
<keyword evidence="1" id="KW-0812">Transmembrane</keyword>
<dbReference type="AlphaFoldDB" id="A0A3S0PRA6"/>